<dbReference type="SMART" id="SM00747">
    <property type="entry name" value="CFEM"/>
    <property type="match status" value="1"/>
</dbReference>
<evidence type="ECO:0000256" key="5">
    <source>
        <dbReference type="ARBA" id="ARBA00022622"/>
    </source>
</evidence>
<sequence>MRTTGLSIFTLIATFGSLSVAQLDGETGELIAKCALPCLLPSLLTTSCDQEDIACICNEMIDQNIQSRLTECRAESCSEEEMSRIIPAIEKVCADAGAPLPSASPVESRTPSGASSGAPEVPAPTGTEPPKEEDQPKEDDQPKRPEEPKPEETQQAPNAAVSGYGSMAWSVVGVAGVALGMAAM</sequence>
<keyword evidence="9" id="KW-0408">Iron</keyword>
<evidence type="ECO:0000256" key="9">
    <source>
        <dbReference type="PROSITE-ProRule" id="PRU01356"/>
    </source>
</evidence>
<comment type="subcellular location">
    <subcellularLocation>
        <location evidence="1">Membrane</location>
        <topology evidence="1">Lipid-anchor</topology>
        <topology evidence="1">GPI-anchor</topology>
    </subcellularLocation>
    <subcellularLocation>
        <location evidence="2">Secreted</location>
    </subcellularLocation>
</comment>
<comment type="caution">
    <text evidence="9">Lacks conserved residue(s) required for the propagation of feature annotation.</text>
</comment>
<protein>
    <recommendedName>
        <fullName evidence="12">CFEM domain-containing protein</fullName>
    </recommendedName>
</protein>
<dbReference type="Pfam" id="PF05730">
    <property type="entry name" value="CFEM"/>
    <property type="match status" value="1"/>
</dbReference>
<evidence type="ECO:0000256" key="6">
    <source>
        <dbReference type="ARBA" id="ARBA00022729"/>
    </source>
</evidence>
<feature type="compositionally biased region" description="Basic and acidic residues" evidence="10">
    <location>
        <begin position="129"/>
        <end position="152"/>
    </location>
</feature>
<feature type="region of interest" description="Disordered" evidence="10">
    <location>
        <begin position="97"/>
        <end position="161"/>
    </location>
</feature>
<keyword evidence="9" id="KW-0349">Heme</keyword>
<keyword evidence="9" id="KW-0479">Metal-binding</keyword>
<keyword evidence="7 9" id="KW-1015">Disulfide bond</keyword>
<keyword evidence="5" id="KW-0336">GPI-anchor</keyword>
<keyword evidence="8" id="KW-0449">Lipoprotein</keyword>
<evidence type="ECO:0000256" key="3">
    <source>
        <dbReference type="ARBA" id="ARBA00010031"/>
    </source>
</evidence>
<keyword evidence="4" id="KW-0964">Secreted</keyword>
<dbReference type="Proteomes" id="UP000799440">
    <property type="component" value="Unassembled WGS sequence"/>
</dbReference>
<evidence type="ECO:0000256" key="4">
    <source>
        <dbReference type="ARBA" id="ARBA00022525"/>
    </source>
</evidence>
<dbReference type="GO" id="GO:0005576">
    <property type="term" value="C:extracellular region"/>
    <property type="evidence" value="ECO:0007669"/>
    <property type="project" value="UniProtKB-SubCell"/>
</dbReference>
<evidence type="ECO:0000256" key="10">
    <source>
        <dbReference type="SAM" id="MobiDB-lite"/>
    </source>
</evidence>
<evidence type="ECO:0000256" key="11">
    <source>
        <dbReference type="SAM" id="SignalP"/>
    </source>
</evidence>
<feature type="compositionally biased region" description="Polar residues" evidence="10">
    <location>
        <begin position="105"/>
        <end position="115"/>
    </location>
</feature>
<reference evidence="13" key="1">
    <citation type="journal article" date="2020" name="Stud. Mycol.">
        <title>101 Dothideomycetes genomes: a test case for predicting lifestyles and emergence of pathogens.</title>
        <authorList>
            <person name="Haridas S."/>
            <person name="Albert R."/>
            <person name="Binder M."/>
            <person name="Bloem J."/>
            <person name="Labutti K."/>
            <person name="Salamov A."/>
            <person name="Andreopoulos B."/>
            <person name="Baker S."/>
            <person name="Barry K."/>
            <person name="Bills G."/>
            <person name="Bluhm B."/>
            <person name="Cannon C."/>
            <person name="Castanera R."/>
            <person name="Culley D."/>
            <person name="Daum C."/>
            <person name="Ezra D."/>
            <person name="Gonzalez J."/>
            <person name="Henrissat B."/>
            <person name="Kuo A."/>
            <person name="Liang C."/>
            <person name="Lipzen A."/>
            <person name="Lutzoni F."/>
            <person name="Magnuson J."/>
            <person name="Mondo S."/>
            <person name="Nolan M."/>
            <person name="Ohm R."/>
            <person name="Pangilinan J."/>
            <person name="Park H.-J."/>
            <person name="Ramirez L."/>
            <person name="Alfaro M."/>
            <person name="Sun H."/>
            <person name="Tritt A."/>
            <person name="Yoshinaga Y."/>
            <person name="Zwiers L.-H."/>
            <person name="Turgeon B."/>
            <person name="Goodwin S."/>
            <person name="Spatafora J."/>
            <person name="Crous P."/>
            <person name="Grigoriev I."/>
        </authorList>
    </citation>
    <scope>NUCLEOTIDE SEQUENCE</scope>
    <source>
        <strain evidence="13">CBS 119925</strain>
    </source>
</reference>
<proteinExistence type="inferred from homology"/>
<feature type="disulfide bond" evidence="9">
    <location>
        <begin position="48"/>
        <end position="55"/>
    </location>
</feature>
<dbReference type="GO" id="GO:0098552">
    <property type="term" value="C:side of membrane"/>
    <property type="evidence" value="ECO:0007669"/>
    <property type="project" value="UniProtKB-KW"/>
</dbReference>
<keyword evidence="5" id="KW-0325">Glycoprotein</keyword>
<dbReference type="GO" id="GO:0046872">
    <property type="term" value="F:metal ion binding"/>
    <property type="evidence" value="ECO:0007669"/>
    <property type="project" value="UniProtKB-UniRule"/>
</dbReference>
<feature type="domain" description="CFEM" evidence="12">
    <location>
        <begin position="4"/>
        <end position="120"/>
    </location>
</feature>
<evidence type="ECO:0000256" key="1">
    <source>
        <dbReference type="ARBA" id="ARBA00004589"/>
    </source>
</evidence>
<accession>A0A6A6VCV5</accession>
<keyword evidence="6 11" id="KW-0732">Signal</keyword>
<dbReference type="PROSITE" id="PS52012">
    <property type="entry name" value="CFEM"/>
    <property type="match status" value="1"/>
</dbReference>
<feature type="signal peptide" evidence="11">
    <location>
        <begin position="1"/>
        <end position="21"/>
    </location>
</feature>
<keyword evidence="14" id="KW-1185">Reference proteome</keyword>
<evidence type="ECO:0000256" key="7">
    <source>
        <dbReference type="ARBA" id="ARBA00023157"/>
    </source>
</evidence>
<comment type="similarity">
    <text evidence="3">Belongs to the RBT5 family.</text>
</comment>
<evidence type="ECO:0000313" key="13">
    <source>
        <dbReference type="EMBL" id="KAF2747420.1"/>
    </source>
</evidence>
<evidence type="ECO:0000256" key="2">
    <source>
        <dbReference type="ARBA" id="ARBA00004613"/>
    </source>
</evidence>
<evidence type="ECO:0000256" key="8">
    <source>
        <dbReference type="ARBA" id="ARBA00023288"/>
    </source>
</evidence>
<feature type="chain" id="PRO_5025542903" description="CFEM domain-containing protein" evidence="11">
    <location>
        <begin position="22"/>
        <end position="184"/>
    </location>
</feature>
<dbReference type="EMBL" id="MU006573">
    <property type="protein sequence ID" value="KAF2747420.1"/>
    <property type="molecule type" value="Genomic_DNA"/>
</dbReference>
<gene>
    <name evidence="13" type="ORF">M011DRAFT_486681</name>
</gene>
<feature type="binding site" description="axial binding residue" evidence="9">
    <location>
        <position position="52"/>
    </location>
    <ligand>
        <name>heme</name>
        <dbReference type="ChEBI" id="CHEBI:30413"/>
    </ligand>
    <ligandPart>
        <name>Fe</name>
        <dbReference type="ChEBI" id="CHEBI:18248"/>
    </ligandPart>
</feature>
<dbReference type="InterPro" id="IPR008427">
    <property type="entry name" value="Extracellular_membr_CFEM_dom"/>
</dbReference>
<name>A0A6A6VCV5_9PLEO</name>
<evidence type="ECO:0000259" key="12">
    <source>
        <dbReference type="PROSITE" id="PS52012"/>
    </source>
</evidence>
<organism evidence="13 14">
    <name type="scientific">Sporormia fimetaria CBS 119925</name>
    <dbReference type="NCBI Taxonomy" id="1340428"/>
    <lineage>
        <taxon>Eukaryota</taxon>
        <taxon>Fungi</taxon>
        <taxon>Dikarya</taxon>
        <taxon>Ascomycota</taxon>
        <taxon>Pezizomycotina</taxon>
        <taxon>Dothideomycetes</taxon>
        <taxon>Pleosporomycetidae</taxon>
        <taxon>Pleosporales</taxon>
        <taxon>Sporormiaceae</taxon>
        <taxon>Sporormia</taxon>
    </lineage>
</organism>
<keyword evidence="5" id="KW-0472">Membrane</keyword>
<dbReference type="AlphaFoldDB" id="A0A6A6VCV5"/>
<evidence type="ECO:0000313" key="14">
    <source>
        <dbReference type="Proteomes" id="UP000799440"/>
    </source>
</evidence>